<keyword evidence="9" id="KW-1185">Reference proteome</keyword>
<sequence length="411" mass="45674">MKQDVVVLTADEIVDRLMSPEIVQDPYPLYARLRTIAPNFRSARGVRFVSTYELVEELLISKDFRSDIGMPPVEVNLESSEFFRIAGLSMPLLNPPVHTRIRSLVAPAFSHKMVRKRQADIQRRLDALLDGIERKLGSNGRAELVEDLTGPLPLGVFCELIGVPQEPRLRQWARVSATLPGAPVITEDLMRQAEQVALEFGTFIRSLIDERRREPGEDTVSALIQAEAEGEQLTENEMISSLWTIMTAGFETTTAGLTSVLYLLLLNPDWRVQLASDPSLISSAVDEMLRFDAAVQCPFNRVAIRSTTLGGEAVQEGERAVALIGAANRDPEAFPDPDTVILDRPASKGTASFGAGIHSCIGRALSRHDIILTVDSFLRRFPNLRLAEQEIIWNRLLPVRQISELYVEPAV</sequence>
<keyword evidence="6 7" id="KW-0503">Monooxygenase</keyword>
<dbReference type="InterPro" id="IPR036396">
    <property type="entry name" value="Cyt_P450_sf"/>
</dbReference>
<reference evidence="9" key="3">
    <citation type="submission" date="2023-07" db="EMBL/GenBank/DDBJ databases">
        <title>Description of Mycobacterium gordonae subsp. intergordonae subsp.nov. and Mycobacterium gordonae subsp. gordonae subsp. nov.</title>
        <authorList>
            <person name="Huang H."/>
        </authorList>
    </citation>
    <scope>NUCLEOTIDE SEQUENCE [LARGE SCALE GENOMIC DNA]</scope>
    <source>
        <strain evidence="9">24</strain>
    </source>
</reference>
<dbReference type="InterPro" id="IPR001128">
    <property type="entry name" value="Cyt_P450"/>
</dbReference>
<keyword evidence="5 7" id="KW-0408">Iron</keyword>
<dbReference type="SUPFAM" id="SSF48264">
    <property type="entry name" value="Cytochrome P450"/>
    <property type="match status" value="1"/>
</dbReference>
<dbReference type="InterPro" id="IPR017972">
    <property type="entry name" value="Cyt_P450_CS"/>
</dbReference>
<evidence type="ECO:0000313" key="9">
    <source>
        <dbReference type="Proteomes" id="UP000510682"/>
    </source>
</evidence>
<dbReference type="EMBL" id="CP059165">
    <property type="protein sequence ID" value="QLL06238.1"/>
    <property type="molecule type" value="Genomic_DNA"/>
</dbReference>
<dbReference type="PANTHER" id="PTHR46696:SF1">
    <property type="entry name" value="CYTOCHROME P450 YJIB-RELATED"/>
    <property type="match status" value="1"/>
</dbReference>
<dbReference type="GO" id="GO:0004497">
    <property type="term" value="F:monooxygenase activity"/>
    <property type="evidence" value="ECO:0007669"/>
    <property type="project" value="UniProtKB-KW"/>
</dbReference>
<dbReference type="PANTHER" id="PTHR46696">
    <property type="entry name" value="P450, PUTATIVE (EUROFUNG)-RELATED"/>
    <property type="match status" value="1"/>
</dbReference>
<reference evidence="9" key="1">
    <citation type="submission" date="2020-07" db="EMBL/GenBank/DDBJ databases">
        <title>Description of Mycobacterium gordonae subsp. intergordonae subsp.nov. and Mycobacterium gordonae subsp. gordonae subsp. nov.</title>
        <authorList>
            <person name="Yu X."/>
        </authorList>
    </citation>
    <scope>NUCLEOTIDE SEQUENCE [LARGE SCALE GENOMIC DNA]</scope>
    <source>
        <strain evidence="9">24</strain>
    </source>
</reference>
<accession>A0A7D6I3T0</accession>
<evidence type="ECO:0000256" key="3">
    <source>
        <dbReference type="ARBA" id="ARBA00022723"/>
    </source>
</evidence>
<evidence type="ECO:0000256" key="4">
    <source>
        <dbReference type="ARBA" id="ARBA00023002"/>
    </source>
</evidence>
<evidence type="ECO:0000256" key="6">
    <source>
        <dbReference type="ARBA" id="ARBA00023033"/>
    </source>
</evidence>
<dbReference type="Pfam" id="PF00067">
    <property type="entry name" value="p450"/>
    <property type="match status" value="1"/>
</dbReference>
<evidence type="ECO:0000256" key="2">
    <source>
        <dbReference type="ARBA" id="ARBA00022617"/>
    </source>
</evidence>
<keyword evidence="4 7" id="KW-0560">Oxidoreductase</keyword>
<dbReference type="RefSeq" id="WP_180914820.1">
    <property type="nucleotide sequence ID" value="NZ_CP059165.1"/>
</dbReference>
<dbReference type="PRINTS" id="PR00359">
    <property type="entry name" value="BP450"/>
</dbReference>
<dbReference type="PROSITE" id="PS00086">
    <property type="entry name" value="CYTOCHROME_P450"/>
    <property type="match status" value="1"/>
</dbReference>
<dbReference type="Gene3D" id="1.10.630.10">
    <property type="entry name" value="Cytochrome P450"/>
    <property type="match status" value="1"/>
</dbReference>
<dbReference type="GO" id="GO:0016705">
    <property type="term" value="F:oxidoreductase activity, acting on paired donors, with incorporation or reduction of molecular oxygen"/>
    <property type="evidence" value="ECO:0007669"/>
    <property type="project" value="InterPro"/>
</dbReference>
<dbReference type="AlphaFoldDB" id="A0A7D6I3T0"/>
<reference evidence="8 9" key="2">
    <citation type="submission" date="2020-07" db="EMBL/GenBank/DDBJ databases">
        <authorList>
            <person name="Yu X."/>
        </authorList>
    </citation>
    <scope>NUCLEOTIDE SEQUENCE [LARGE SCALE GENOMIC DNA]</scope>
    <source>
        <strain evidence="9">24</strain>
    </source>
</reference>
<dbReference type="Proteomes" id="UP000510682">
    <property type="component" value="Chromosome"/>
</dbReference>
<dbReference type="PRINTS" id="PR00385">
    <property type="entry name" value="P450"/>
</dbReference>
<dbReference type="GO" id="GO:0005506">
    <property type="term" value="F:iron ion binding"/>
    <property type="evidence" value="ECO:0007669"/>
    <property type="project" value="InterPro"/>
</dbReference>
<dbReference type="InterPro" id="IPR002397">
    <property type="entry name" value="Cyt_P450_B"/>
</dbReference>
<dbReference type="KEGG" id="mgor:H0P51_21095"/>
<evidence type="ECO:0000256" key="5">
    <source>
        <dbReference type="ARBA" id="ARBA00023004"/>
    </source>
</evidence>
<evidence type="ECO:0000313" key="8">
    <source>
        <dbReference type="EMBL" id="QLL06238.1"/>
    </source>
</evidence>
<organism evidence="8 9">
    <name type="scientific">Mycobacterium vicinigordonae</name>
    <dbReference type="NCBI Taxonomy" id="1719132"/>
    <lineage>
        <taxon>Bacteria</taxon>
        <taxon>Bacillati</taxon>
        <taxon>Actinomycetota</taxon>
        <taxon>Actinomycetes</taxon>
        <taxon>Mycobacteriales</taxon>
        <taxon>Mycobacteriaceae</taxon>
        <taxon>Mycobacterium</taxon>
    </lineage>
</organism>
<evidence type="ECO:0000256" key="1">
    <source>
        <dbReference type="ARBA" id="ARBA00010617"/>
    </source>
</evidence>
<keyword evidence="2 7" id="KW-0349">Heme</keyword>
<name>A0A7D6I3T0_9MYCO</name>
<protein>
    <submittedName>
        <fullName evidence="8">Cytochrome P450</fullName>
    </submittedName>
</protein>
<keyword evidence="3 7" id="KW-0479">Metal-binding</keyword>
<evidence type="ECO:0000256" key="7">
    <source>
        <dbReference type="RuleBase" id="RU000461"/>
    </source>
</evidence>
<dbReference type="GO" id="GO:0020037">
    <property type="term" value="F:heme binding"/>
    <property type="evidence" value="ECO:0007669"/>
    <property type="project" value="InterPro"/>
</dbReference>
<gene>
    <name evidence="8" type="ORF">H0P51_21095</name>
</gene>
<proteinExistence type="inferred from homology"/>
<comment type="similarity">
    <text evidence="1 7">Belongs to the cytochrome P450 family.</text>
</comment>